<accession>A0A232FN49</accession>
<dbReference type="Pfam" id="PF00435">
    <property type="entry name" value="Spectrin"/>
    <property type="match status" value="1"/>
</dbReference>
<dbReference type="GO" id="GO:0005886">
    <property type="term" value="C:plasma membrane"/>
    <property type="evidence" value="ECO:0007669"/>
    <property type="project" value="TreeGrafter"/>
</dbReference>
<organism evidence="7 8">
    <name type="scientific">Trichomalopsis sarcophagae</name>
    <dbReference type="NCBI Taxonomy" id="543379"/>
    <lineage>
        <taxon>Eukaryota</taxon>
        <taxon>Metazoa</taxon>
        <taxon>Ecdysozoa</taxon>
        <taxon>Arthropoda</taxon>
        <taxon>Hexapoda</taxon>
        <taxon>Insecta</taxon>
        <taxon>Pterygota</taxon>
        <taxon>Neoptera</taxon>
        <taxon>Endopterygota</taxon>
        <taxon>Hymenoptera</taxon>
        <taxon>Apocrita</taxon>
        <taxon>Proctotrupomorpha</taxon>
        <taxon>Chalcidoidea</taxon>
        <taxon>Pteromalidae</taxon>
        <taxon>Pteromalinae</taxon>
        <taxon>Trichomalopsis</taxon>
    </lineage>
</organism>
<comment type="subcellular location">
    <subcellularLocation>
        <location evidence="1">Cell membrane</location>
        <topology evidence="1">Peripheral membrane protein</topology>
        <orientation evidence="1">Cytoplasmic side</orientation>
    </subcellularLocation>
    <subcellularLocation>
        <location evidence="2">Cytoplasm</location>
    </subcellularLocation>
</comment>
<dbReference type="CDD" id="cd00176">
    <property type="entry name" value="SPEC"/>
    <property type="match status" value="1"/>
</dbReference>
<dbReference type="InterPro" id="IPR050774">
    <property type="entry name" value="KCMF1/Dystrophin"/>
</dbReference>
<dbReference type="GO" id="GO:0005737">
    <property type="term" value="C:cytoplasm"/>
    <property type="evidence" value="ECO:0007669"/>
    <property type="project" value="UniProtKB-ARBA"/>
</dbReference>
<evidence type="ECO:0000256" key="5">
    <source>
        <dbReference type="ARBA" id="ARBA00023212"/>
    </source>
</evidence>
<evidence type="ECO:0000256" key="1">
    <source>
        <dbReference type="ARBA" id="ARBA00004413"/>
    </source>
</evidence>
<dbReference type="GO" id="GO:0099536">
    <property type="term" value="P:synaptic signaling"/>
    <property type="evidence" value="ECO:0007669"/>
    <property type="project" value="TreeGrafter"/>
</dbReference>
<keyword evidence="3" id="KW-0963">Cytoplasm</keyword>
<protein>
    <recommendedName>
        <fullName evidence="9">Dystrophin</fullName>
    </recommendedName>
</protein>
<proteinExistence type="predicted"/>
<dbReference type="AlphaFoldDB" id="A0A232FN49"/>
<evidence type="ECO:0008006" key="9">
    <source>
        <dbReference type="Google" id="ProtNLM"/>
    </source>
</evidence>
<keyword evidence="8" id="KW-1185">Reference proteome</keyword>
<dbReference type="Gene3D" id="1.20.58.60">
    <property type="match status" value="1"/>
</dbReference>
<evidence type="ECO:0000256" key="6">
    <source>
        <dbReference type="SAM" id="MobiDB-lite"/>
    </source>
</evidence>
<dbReference type="Proteomes" id="UP000215335">
    <property type="component" value="Unassembled WGS sequence"/>
</dbReference>
<keyword evidence="5" id="KW-0206">Cytoskeleton</keyword>
<evidence type="ECO:0000313" key="7">
    <source>
        <dbReference type="EMBL" id="OXU31888.1"/>
    </source>
</evidence>
<keyword evidence="4" id="KW-0106">Calcium</keyword>
<dbReference type="EMBL" id="NNAY01000019">
    <property type="protein sequence ID" value="OXU31888.1"/>
    <property type="molecule type" value="Genomic_DNA"/>
</dbReference>
<dbReference type="InterPro" id="IPR018159">
    <property type="entry name" value="Spectrin/alpha-actinin"/>
</dbReference>
<dbReference type="GO" id="GO:0045202">
    <property type="term" value="C:synapse"/>
    <property type="evidence" value="ECO:0007669"/>
    <property type="project" value="GOC"/>
</dbReference>
<evidence type="ECO:0000256" key="4">
    <source>
        <dbReference type="ARBA" id="ARBA00022837"/>
    </source>
</evidence>
<feature type="region of interest" description="Disordered" evidence="6">
    <location>
        <begin position="1"/>
        <end position="36"/>
    </location>
</feature>
<dbReference type="InterPro" id="IPR002017">
    <property type="entry name" value="Spectrin_repeat"/>
</dbReference>
<gene>
    <name evidence="7" type="ORF">TSAR_010008</name>
</gene>
<comment type="caution">
    <text evidence="7">The sequence shown here is derived from an EMBL/GenBank/DDBJ whole genome shotgun (WGS) entry which is preliminary data.</text>
</comment>
<reference evidence="7 8" key="1">
    <citation type="journal article" date="2017" name="Curr. Biol.">
        <title>The Evolution of Venom by Co-option of Single-Copy Genes.</title>
        <authorList>
            <person name="Martinson E.O."/>
            <person name="Mrinalini"/>
            <person name="Kelkar Y.D."/>
            <person name="Chang C.H."/>
            <person name="Werren J.H."/>
        </authorList>
    </citation>
    <scope>NUCLEOTIDE SEQUENCE [LARGE SCALE GENOMIC DNA]</scope>
    <source>
        <strain evidence="7 8">Alberta</strain>
        <tissue evidence="7">Whole body</tissue>
    </source>
</reference>
<dbReference type="OrthoDB" id="6607178at2759"/>
<name>A0A232FN49_9HYME</name>
<dbReference type="STRING" id="543379.A0A232FN49"/>
<evidence type="ECO:0000256" key="2">
    <source>
        <dbReference type="ARBA" id="ARBA00004496"/>
    </source>
</evidence>
<dbReference type="PANTHER" id="PTHR12268:SF14">
    <property type="entry name" value="DYSTROPHIN-1"/>
    <property type="match status" value="1"/>
</dbReference>
<dbReference type="PANTHER" id="PTHR12268">
    <property type="entry name" value="E3 UBIQUITIN-PROTEIN LIGASE KCMF1"/>
    <property type="match status" value="1"/>
</dbReference>
<sequence length="349" mass="39341">MSRRGSLQHLDNGGSPSLGREANGHHHNNHHQERTASIMRPAEDMRGSPLNQQRGIPLPGMVGPAGVRSLHGSPMHVNPMHGFVNPLGPGALGHPMSMSMPPGSVASVGVMAGMPMPPHSPNARQVTKLREHWNETNSKVMQRKTELDAMLGDSQRFEAKRSEVEVWISRMETRLERMRAVGHTADVLEAQLREQKSFHAELHQYKHQIELFNSLTQKLIAVYQQDDTTRVKKLTETINQRYNNLNTRKPSENKTQKISAIHHSIINRGKLLHSAMNSLHNFDRSLDKFLAWLSEAESSTETLETEADRLSGRRDQQQALARSQLQLKYSRLVKRFSLSKPASVRGIEN</sequence>
<evidence type="ECO:0000313" key="8">
    <source>
        <dbReference type="Proteomes" id="UP000215335"/>
    </source>
</evidence>
<evidence type="ECO:0000256" key="3">
    <source>
        <dbReference type="ARBA" id="ARBA00022490"/>
    </source>
</evidence>
<dbReference type="SMART" id="SM00150">
    <property type="entry name" value="SPEC"/>
    <property type="match status" value="1"/>
</dbReference>
<dbReference type="SUPFAM" id="SSF46966">
    <property type="entry name" value="Spectrin repeat"/>
    <property type="match status" value="2"/>
</dbReference>